<proteinExistence type="predicted"/>
<evidence type="ECO:0000313" key="2">
    <source>
        <dbReference type="Proteomes" id="UP000199603"/>
    </source>
</evidence>
<dbReference type="NCBIfam" id="TIGR01488">
    <property type="entry name" value="HAD-SF-IB"/>
    <property type="match status" value="1"/>
</dbReference>
<accession>A0A1G6UHZ4</accession>
<dbReference type="Gene3D" id="1.20.1440.100">
    <property type="entry name" value="SG protein - dephosphorylation function"/>
    <property type="match status" value="1"/>
</dbReference>
<evidence type="ECO:0000313" key="1">
    <source>
        <dbReference type="EMBL" id="SDD40982.1"/>
    </source>
</evidence>
<dbReference type="InterPro" id="IPR006385">
    <property type="entry name" value="HAD_hydro_SerB1"/>
</dbReference>
<dbReference type="RefSeq" id="WP_091240272.1">
    <property type="nucleotide sequence ID" value="NZ_FNAG01000002.1"/>
</dbReference>
<dbReference type="Gene3D" id="3.40.50.1000">
    <property type="entry name" value="HAD superfamily/HAD-like"/>
    <property type="match status" value="1"/>
</dbReference>
<dbReference type="GO" id="GO:0005737">
    <property type="term" value="C:cytoplasm"/>
    <property type="evidence" value="ECO:0007669"/>
    <property type="project" value="TreeGrafter"/>
</dbReference>
<dbReference type="PANTHER" id="PTHR43344">
    <property type="entry name" value="PHOSPHOSERINE PHOSPHATASE"/>
    <property type="match status" value="1"/>
</dbReference>
<dbReference type="Proteomes" id="UP000199603">
    <property type="component" value="Unassembled WGS sequence"/>
</dbReference>
<dbReference type="STRING" id="265719.SAMN04488509_102349"/>
<dbReference type="CDD" id="cd02612">
    <property type="entry name" value="HAD_PGPPase"/>
    <property type="match status" value="1"/>
</dbReference>
<keyword evidence="1" id="KW-0378">Hydrolase</keyword>
<dbReference type="GO" id="GO:0000287">
    <property type="term" value="F:magnesium ion binding"/>
    <property type="evidence" value="ECO:0007669"/>
    <property type="project" value="TreeGrafter"/>
</dbReference>
<dbReference type="OrthoDB" id="9784466at2"/>
<sequence length="206" mass="23046">MPTRSDLALFDFDGTLTTCETFPVFLKRVLPRSRLRAGWLRLWPLVLGYRLRLVSGTRLRSAIVRLGFTGADREALEREGVRFAADYLPGVLRPEAMARLLWHRQRGDRVVIVSGGLGTYLRPWAAAQGLELLCSELETVDGRCTGVFAGAQCVGAEKARRVRGHIDLAAYAEVHAYGDTPEDAELLALADHRHYRGRRMSRADRA</sequence>
<keyword evidence="2" id="KW-1185">Reference proteome</keyword>
<dbReference type="EMBL" id="FNAG01000002">
    <property type="protein sequence ID" value="SDD40982.1"/>
    <property type="molecule type" value="Genomic_DNA"/>
</dbReference>
<dbReference type="AlphaFoldDB" id="A0A1G6UHZ4"/>
<gene>
    <name evidence="1" type="ORF">SAMN04488509_102349</name>
</gene>
<dbReference type="GO" id="GO:0036424">
    <property type="term" value="F:L-phosphoserine phosphatase activity"/>
    <property type="evidence" value="ECO:0007669"/>
    <property type="project" value="TreeGrafter"/>
</dbReference>
<dbReference type="SUPFAM" id="SSF56784">
    <property type="entry name" value="HAD-like"/>
    <property type="match status" value="1"/>
</dbReference>
<dbReference type="InterPro" id="IPR023214">
    <property type="entry name" value="HAD_sf"/>
</dbReference>
<dbReference type="InterPro" id="IPR036412">
    <property type="entry name" value="HAD-like_sf"/>
</dbReference>
<dbReference type="NCBIfam" id="TIGR01490">
    <property type="entry name" value="HAD-SF-IB-hyp1"/>
    <property type="match status" value="1"/>
</dbReference>
<reference evidence="1 2" key="1">
    <citation type="submission" date="2016-10" db="EMBL/GenBank/DDBJ databases">
        <authorList>
            <person name="de Groot N.N."/>
        </authorList>
    </citation>
    <scope>NUCLEOTIDE SEQUENCE [LARGE SCALE GENOMIC DNA]</scope>
    <source>
        <strain evidence="1 2">DSM 16957</strain>
    </source>
</reference>
<organism evidence="1 2">
    <name type="scientific">Aquimonas voraii</name>
    <dbReference type="NCBI Taxonomy" id="265719"/>
    <lineage>
        <taxon>Bacteria</taxon>
        <taxon>Pseudomonadati</taxon>
        <taxon>Pseudomonadota</taxon>
        <taxon>Gammaproteobacteria</taxon>
        <taxon>Lysobacterales</taxon>
        <taxon>Lysobacteraceae</taxon>
        <taxon>Aquimonas</taxon>
    </lineage>
</organism>
<dbReference type="InterPro" id="IPR050582">
    <property type="entry name" value="HAD-like_SerB"/>
</dbReference>
<dbReference type="PANTHER" id="PTHR43344:SF14">
    <property type="entry name" value="HAD-IB FAMILY HYDROLASE"/>
    <property type="match status" value="1"/>
</dbReference>
<name>A0A1G6UHZ4_9GAMM</name>
<dbReference type="Pfam" id="PF12710">
    <property type="entry name" value="HAD"/>
    <property type="match status" value="1"/>
</dbReference>
<protein>
    <submittedName>
        <fullName evidence="1">HAD-superfamily subfamily IB hydrolase, TIGR01490</fullName>
    </submittedName>
</protein>
<dbReference type="GO" id="GO:0006564">
    <property type="term" value="P:L-serine biosynthetic process"/>
    <property type="evidence" value="ECO:0007669"/>
    <property type="project" value="TreeGrafter"/>
</dbReference>